<accession>A0A318Z9D1</accession>
<sequence length="264" mass="29864">MELSPILHLSPNVAGSNDVLADDPWSEPKPSHKRLFGEKGWLGNNADLKELAEGNHKTFGLRRFGKKLKMQVEELVEDLVSGSPCIDDGLSSDMHLRRPPLRQEPTRAVLISLDAPTQARLYSQLEVMICVAANRFLVQQCNRGLLSDESISKISNYWAAKNRPKVVEFHYDQATQRQLILSNLRTIQFHGLSATNSIQLRINLNNWKAIGKEMGIRTFCAPDSAIRKHVFDIRNILEMLGAPLETMRDFEVVQVQVLLLMEPD</sequence>
<name>A0A318Z9D1_9EURO</name>
<dbReference type="STRING" id="1450539.A0A318Z9D1"/>
<proteinExistence type="predicted"/>
<dbReference type="RefSeq" id="XP_025429918.1">
    <property type="nucleotide sequence ID" value="XM_025571960.1"/>
</dbReference>
<reference evidence="1 2" key="1">
    <citation type="submission" date="2016-12" db="EMBL/GenBank/DDBJ databases">
        <title>The genomes of Aspergillus section Nigri reveals drivers in fungal speciation.</title>
        <authorList>
            <consortium name="DOE Joint Genome Institute"/>
            <person name="Vesth T.C."/>
            <person name="Nybo J."/>
            <person name="Theobald S."/>
            <person name="Brandl J."/>
            <person name="Frisvad J.C."/>
            <person name="Nielsen K.F."/>
            <person name="Lyhne E.K."/>
            <person name="Kogle M.E."/>
            <person name="Kuo A."/>
            <person name="Riley R."/>
            <person name="Clum A."/>
            <person name="Nolan M."/>
            <person name="Lipzen A."/>
            <person name="Salamov A."/>
            <person name="Henrissat B."/>
            <person name="Wiebenga A."/>
            <person name="De Vries R.P."/>
            <person name="Grigoriev I.V."/>
            <person name="Mortensen U.H."/>
            <person name="Andersen M.R."/>
            <person name="Baker S.E."/>
        </authorList>
    </citation>
    <scope>NUCLEOTIDE SEQUENCE [LARGE SCALE GENOMIC DNA]</scope>
    <source>
        <strain evidence="1 2">JOP 1030-1</strain>
    </source>
</reference>
<evidence type="ECO:0000313" key="2">
    <source>
        <dbReference type="Proteomes" id="UP000248349"/>
    </source>
</evidence>
<gene>
    <name evidence="1" type="ORF">BP01DRAFT_299724</name>
</gene>
<dbReference type="EMBL" id="KZ821240">
    <property type="protein sequence ID" value="PYH43936.1"/>
    <property type="molecule type" value="Genomic_DNA"/>
</dbReference>
<organism evidence="1 2">
    <name type="scientific">Aspergillus saccharolyticus JOP 1030-1</name>
    <dbReference type="NCBI Taxonomy" id="1450539"/>
    <lineage>
        <taxon>Eukaryota</taxon>
        <taxon>Fungi</taxon>
        <taxon>Dikarya</taxon>
        <taxon>Ascomycota</taxon>
        <taxon>Pezizomycotina</taxon>
        <taxon>Eurotiomycetes</taxon>
        <taxon>Eurotiomycetidae</taxon>
        <taxon>Eurotiales</taxon>
        <taxon>Aspergillaceae</taxon>
        <taxon>Aspergillus</taxon>
        <taxon>Aspergillus subgen. Circumdati</taxon>
    </lineage>
</organism>
<dbReference type="OrthoDB" id="5229017at2759"/>
<protein>
    <submittedName>
        <fullName evidence="1">Uncharacterized protein</fullName>
    </submittedName>
</protein>
<dbReference type="GeneID" id="37073188"/>
<evidence type="ECO:0000313" key="1">
    <source>
        <dbReference type="EMBL" id="PYH43936.1"/>
    </source>
</evidence>
<keyword evidence="2" id="KW-1185">Reference proteome</keyword>
<dbReference type="AlphaFoldDB" id="A0A318Z9D1"/>
<dbReference type="Proteomes" id="UP000248349">
    <property type="component" value="Unassembled WGS sequence"/>
</dbReference>